<evidence type="ECO:0000313" key="3">
    <source>
        <dbReference type="EMBL" id="CAF1050406.1"/>
    </source>
</evidence>
<keyword evidence="1" id="KW-1133">Transmembrane helix</keyword>
<dbReference type="AlphaFoldDB" id="A0A814KFQ3"/>
<name>A0A814KFQ3_9BILA</name>
<protein>
    <submittedName>
        <fullName evidence="3">Uncharacterized protein</fullName>
    </submittedName>
</protein>
<dbReference type="Proteomes" id="UP000663864">
    <property type="component" value="Unassembled WGS sequence"/>
</dbReference>
<feature type="chain" id="PRO_5032670417" evidence="2">
    <location>
        <begin position="22"/>
        <end position="388"/>
    </location>
</feature>
<evidence type="ECO:0000256" key="2">
    <source>
        <dbReference type="SAM" id="SignalP"/>
    </source>
</evidence>
<keyword evidence="2" id="KW-0732">Signal</keyword>
<evidence type="ECO:0000313" key="4">
    <source>
        <dbReference type="Proteomes" id="UP000663864"/>
    </source>
</evidence>
<gene>
    <name evidence="3" type="ORF">ZHD862_LOCUS15024</name>
</gene>
<dbReference type="EMBL" id="CAJNOT010000667">
    <property type="protein sequence ID" value="CAF1050406.1"/>
    <property type="molecule type" value="Genomic_DNA"/>
</dbReference>
<accession>A0A814KFQ3</accession>
<feature type="transmembrane region" description="Helical" evidence="1">
    <location>
        <begin position="119"/>
        <end position="141"/>
    </location>
</feature>
<dbReference type="InterPro" id="IPR009003">
    <property type="entry name" value="Peptidase_S1_PA"/>
</dbReference>
<keyword evidence="1" id="KW-0472">Membrane</keyword>
<feature type="transmembrane region" description="Helical" evidence="1">
    <location>
        <begin position="153"/>
        <end position="178"/>
    </location>
</feature>
<proteinExistence type="predicted"/>
<reference evidence="3" key="1">
    <citation type="submission" date="2021-02" db="EMBL/GenBank/DDBJ databases">
        <authorList>
            <person name="Nowell W R."/>
        </authorList>
    </citation>
    <scope>NUCLEOTIDE SEQUENCE</scope>
</reference>
<comment type="caution">
    <text evidence="3">The sequence shown here is derived from an EMBL/GenBank/DDBJ whole genome shotgun (WGS) entry which is preliminary data.</text>
</comment>
<evidence type="ECO:0000256" key="1">
    <source>
        <dbReference type="SAM" id="Phobius"/>
    </source>
</evidence>
<dbReference type="SUPFAM" id="SSF50494">
    <property type="entry name" value="Trypsin-like serine proteases"/>
    <property type="match status" value="1"/>
</dbReference>
<sequence>MFIMKNLVFFLILLVEQSITNDDFDRLPKPPVNYRHFVEQVGQTYKILGSCSEVKFTEHISRCIIQIGHKYMPKYMSINFAQESTGTGVIIFKSIKNDISSIIILTTFHIVVPQMNLSFFTFAIITFLTTLIILIGSLIFYSSIISQQLLKMFCGLIIYMIICTCFMYCIILMIYPFLFESLFRIRVVSGGKNDFNIGSYSMNCQLISSRLILSKDWWDDIAIIKCSNIETNLFSYIEVCQAALNNSQSISFSSSISVIGFVSRPPVSFDLIIDPFFSSLSPLISIPAIHGKTPEHFFLHNKFMNCTGQLRLIDDRKLFIDTPSTYGFSGAPCVSSLNRNQWEFIDILTGASKLWNTCTSLPQSTIFNYYYNKIVLNTVEDNVYKNDL</sequence>
<organism evidence="3 4">
    <name type="scientific">Rotaria sordida</name>
    <dbReference type="NCBI Taxonomy" id="392033"/>
    <lineage>
        <taxon>Eukaryota</taxon>
        <taxon>Metazoa</taxon>
        <taxon>Spiralia</taxon>
        <taxon>Gnathifera</taxon>
        <taxon>Rotifera</taxon>
        <taxon>Eurotatoria</taxon>
        <taxon>Bdelloidea</taxon>
        <taxon>Philodinida</taxon>
        <taxon>Philodinidae</taxon>
        <taxon>Rotaria</taxon>
    </lineage>
</organism>
<keyword evidence="1" id="KW-0812">Transmembrane</keyword>
<feature type="signal peptide" evidence="2">
    <location>
        <begin position="1"/>
        <end position="21"/>
    </location>
</feature>